<gene>
    <name evidence="5" type="ordered locus">Fleli_2213</name>
</gene>
<dbReference type="EMBL" id="CP003345">
    <property type="protein sequence ID" value="AFM04592.1"/>
    <property type="molecule type" value="Genomic_DNA"/>
</dbReference>
<dbReference type="NCBIfam" id="TIGR00172">
    <property type="entry name" value="maf"/>
    <property type="match status" value="1"/>
</dbReference>
<evidence type="ECO:0000256" key="2">
    <source>
        <dbReference type="ARBA" id="ARBA00022801"/>
    </source>
</evidence>
<feature type="active site" description="Proton acceptor" evidence="4">
    <location>
        <position position="84"/>
    </location>
</feature>
<evidence type="ECO:0000256" key="3">
    <source>
        <dbReference type="ARBA" id="ARBA00023080"/>
    </source>
</evidence>
<dbReference type="HOGENOM" id="CLU_040416_0_0_10"/>
<dbReference type="STRING" id="880071.Fleli_2213"/>
<dbReference type="AlphaFoldDB" id="I4AKV7"/>
<comment type="catalytic activity">
    <reaction evidence="4">
        <text>dTTP + H2O = dTMP + diphosphate + H(+)</text>
        <dbReference type="Rhea" id="RHEA:28534"/>
        <dbReference type="ChEBI" id="CHEBI:15377"/>
        <dbReference type="ChEBI" id="CHEBI:15378"/>
        <dbReference type="ChEBI" id="CHEBI:33019"/>
        <dbReference type="ChEBI" id="CHEBI:37568"/>
        <dbReference type="ChEBI" id="CHEBI:63528"/>
        <dbReference type="EC" id="3.6.1.9"/>
    </reaction>
</comment>
<dbReference type="Proteomes" id="UP000006054">
    <property type="component" value="Chromosome"/>
</dbReference>
<dbReference type="SUPFAM" id="SSF52972">
    <property type="entry name" value="ITPase-like"/>
    <property type="match status" value="1"/>
</dbReference>
<sequence>MLLNHLLQHYKVILGSQSPRRKQLLSSMDIEFEQRVKDVNEDILPIWETKEVAQKLAERKALAQQQELKENDTDFLNEILITSDTIVVIEDKILNKPQNIIEAREMLRLLSGKKHLVITGVCICTKSKLYSFLDETEVFFKELSQNEIDYYIQKYKPFDKAGSYGAQEWLGMIGVERINGSYFNVMGLPVQKLYEEWVNFLT</sequence>
<dbReference type="InterPro" id="IPR029001">
    <property type="entry name" value="ITPase-like_fam"/>
</dbReference>
<dbReference type="EC" id="3.6.1.9" evidence="4"/>
<feature type="site" description="Important for substrate specificity" evidence="4">
    <location>
        <position position="20"/>
    </location>
</feature>
<dbReference type="PANTHER" id="PTHR43213">
    <property type="entry name" value="BIFUNCTIONAL DTTP/UTP PYROPHOSPHATASE/METHYLTRANSFERASE PROTEIN-RELATED"/>
    <property type="match status" value="1"/>
</dbReference>
<dbReference type="RefSeq" id="WP_014798039.1">
    <property type="nucleotide sequence ID" value="NC_018018.1"/>
</dbReference>
<dbReference type="Pfam" id="PF02545">
    <property type="entry name" value="Maf"/>
    <property type="match status" value="1"/>
</dbReference>
<evidence type="ECO:0000256" key="1">
    <source>
        <dbReference type="ARBA" id="ARBA00001968"/>
    </source>
</evidence>
<dbReference type="InterPro" id="IPR003697">
    <property type="entry name" value="Maf-like"/>
</dbReference>
<keyword evidence="2 4" id="KW-0378">Hydrolase</keyword>
<dbReference type="GO" id="GO:0009117">
    <property type="term" value="P:nucleotide metabolic process"/>
    <property type="evidence" value="ECO:0007669"/>
    <property type="project" value="UniProtKB-KW"/>
</dbReference>
<keyword evidence="3 4" id="KW-0546">Nucleotide metabolism</keyword>
<accession>I4AKV7</accession>
<dbReference type="eggNOG" id="COG0424">
    <property type="taxonomic scope" value="Bacteria"/>
</dbReference>
<proteinExistence type="inferred from homology"/>
<keyword evidence="4" id="KW-0963">Cytoplasm</keyword>
<reference evidence="6" key="1">
    <citation type="submission" date="2012-06" db="EMBL/GenBank/DDBJ databases">
        <title>The complete genome of Flexibacter litoralis DSM 6794.</title>
        <authorList>
            <person name="Lucas S."/>
            <person name="Copeland A."/>
            <person name="Lapidus A."/>
            <person name="Glavina del Rio T."/>
            <person name="Dalin E."/>
            <person name="Tice H."/>
            <person name="Bruce D."/>
            <person name="Goodwin L."/>
            <person name="Pitluck S."/>
            <person name="Peters L."/>
            <person name="Ovchinnikova G."/>
            <person name="Lu M."/>
            <person name="Kyrpides N."/>
            <person name="Mavromatis K."/>
            <person name="Ivanova N."/>
            <person name="Brettin T."/>
            <person name="Detter J.C."/>
            <person name="Han C."/>
            <person name="Larimer F."/>
            <person name="Land M."/>
            <person name="Hauser L."/>
            <person name="Markowitz V."/>
            <person name="Cheng J.-F."/>
            <person name="Hugenholtz P."/>
            <person name="Woyke T."/>
            <person name="Wu D."/>
            <person name="Spring S."/>
            <person name="Lang E."/>
            <person name="Kopitz M."/>
            <person name="Brambilla E."/>
            <person name="Klenk H.-P."/>
            <person name="Eisen J.A."/>
        </authorList>
    </citation>
    <scope>NUCLEOTIDE SEQUENCE [LARGE SCALE GENOMIC DNA]</scope>
    <source>
        <strain evidence="6">ATCC 23117 / DSM 6794 / NBRC 15988 / NCIMB 1366 / Sio-4</strain>
    </source>
</reference>
<comment type="similarity">
    <text evidence="4">Belongs to the Maf family. YhdE subfamily.</text>
</comment>
<dbReference type="OrthoDB" id="9807767at2"/>
<evidence type="ECO:0000313" key="5">
    <source>
        <dbReference type="EMBL" id="AFM04592.1"/>
    </source>
</evidence>
<protein>
    <recommendedName>
        <fullName evidence="4">dTTP/UTP pyrophosphatase</fullName>
        <shortName evidence="4">dTTPase/UTPase</shortName>
        <ecNumber evidence="4">3.6.1.9</ecNumber>
    </recommendedName>
    <alternativeName>
        <fullName evidence="4">Nucleoside triphosphate pyrophosphatase</fullName>
    </alternativeName>
    <alternativeName>
        <fullName evidence="4">Nucleotide pyrophosphatase</fullName>
        <shortName evidence="4">Nucleotide PPase</shortName>
    </alternativeName>
</protein>
<dbReference type="CDD" id="cd00555">
    <property type="entry name" value="Maf"/>
    <property type="match status" value="1"/>
</dbReference>
<feature type="site" description="Important for substrate specificity" evidence="4">
    <location>
        <position position="167"/>
    </location>
</feature>
<organism evidence="5 6">
    <name type="scientific">Bernardetia litoralis (strain ATCC 23117 / DSM 6794 / NBRC 15988 / NCIMB 1366 / Fx l1 / Sio-4)</name>
    <name type="common">Flexibacter litoralis</name>
    <dbReference type="NCBI Taxonomy" id="880071"/>
    <lineage>
        <taxon>Bacteria</taxon>
        <taxon>Pseudomonadati</taxon>
        <taxon>Bacteroidota</taxon>
        <taxon>Cytophagia</taxon>
        <taxon>Cytophagales</taxon>
        <taxon>Bernardetiaceae</taxon>
        <taxon>Bernardetia</taxon>
    </lineage>
</organism>
<comment type="catalytic activity">
    <reaction evidence="4">
        <text>UTP + H2O = UMP + diphosphate + H(+)</text>
        <dbReference type="Rhea" id="RHEA:29395"/>
        <dbReference type="ChEBI" id="CHEBI:15377"/>
        <dbReference type="ChEBI" id="CHEBI:15378"/>
        <dbReference type="ChEBI" id="CHEBI:33019"/>
        <dbReference type="ChEBI" id="CHEBI:46398"/>
        <dbReference type="ChEBI" id="CHEBI:57865"/>
        <dbReference type="EC" id="3.6.1.9"/>
    </reaction>
</comment>
<comment type="subcellular location">
    <subcellularLocation>
        <location evidence="4">Cytoplasm</location>
    </subcellularLocation>
</comment>
<evidence type="ECO:0000256" key="4">
    <source>
        <dbReference type="HAMAP-Rule" id="MF_00528"/>
    </source>
</evidence>
<feature type="site" description="Important for substrate specificity" evidence="4">
    <location>
        <position position="85"/>
    </location>
</feature>
<name>I4AKV7_BERLS</name>
<comment type="caution">
    <text evidence="4">Lacks conserved residue(s) required for the propagation of feature annotation.</text>
</comment>
<dbReference type="PIRSF" id="PIRSF006305">
    <property type="entry name" value="Maf"/>
    <property type="match status" value="1"/>
</dbReference>
<dbReference type="HAMAP" id="MF_00528">
    <property type="entry name" value="Maf"/>
    <property type="match status" value="1"/>
</dbReference>
<dbReference type="Gene3D" id="3.90.950.10">
    <property type="match status" value="1"/>
</dbReference>
<dbReference type="PANTHER" id="PTHR43213:SF5">
    <property type="entry name" value="BIFUNCTIONAL DTTP_UTP PYROPHOSPHATASE_METHYLTRANSFERASE PROTEIN-RELATED"/>
    <property type="match status" value="1"/>
</dbReference>
<evidence type="ECO:0000313" key="6">
    <source>
        <dbReference type="Proteomes" id="UP000006054"/>
    </source>
</evidence>
<comment type="cofactor">
    <cofactor evidence="1 4">
        <name>a divalent metal cation</name>
        <dbReference type="ChEBI" id="CHEBI:60240"/>
    </cofactor>
</comment>
<dbReference type="GO" id="GO:0036221">
    <property type="term" value="F:UTP diphosphatase activity"/>
    <property type="evidence" value="ECO:0007669"/>
    <property type="project" value="RHEA"/>
</dbReference>
<dbReference type="GO" id="GO:0005737">
    <property type="term" value="C:cytoplasm"/>
    <property type="evidence" value="ECO:0007669"/>
    <property type="project" value="UniProtKB-SubCell"/>
</dbReference>
<dbReference type="GO" id="GO:0036218">
    <property type="term" value="F:dTTP diphosphatase activity"/>
    <property type="evidence" value="ECO:0007669"/>
    <property type="project" value="RHEA"/>
</dbReference>
<keyword evidence="6" id="KW-1185">Reference proteome</keyword>
<comment type="function">
    <text evidence="4">Nucleoside triphosphate pyrophosphatase that hydrolyzes dTTP and UTP. May have a dual role in cell division arrest and in preventing the incorporation of modified nucleotides into cellular nucleic acids.</text>
</comment>
<dbReference type="PATRIC" id="fig|880071.3.peg.2202"/>
<dbReference type="KEGG" id="fli:Fleli_2213"/>